<evidence type="ECO:0000256" key="12">
    <source>
        <dbReference type="PROSITE-ProRule" id="PRU10141"/>
    </source>
</evidence>
<dbReference type="EMBL" id="JASCZI010060605">
    <property type="protein sequence ID" value="MED6134508.1"/>
    <property type="molecule type" value="Genomic_DNA"/>
</dbReference>
<proteinExistence type="inferred from homology"/>
<accession>A0ABU6SER6</accession>
<evidence type="ECO:0000256" key="6">
    <source>
        <dbReference type="ARBA" id="ARBA00022741"/>
    </source>
</evidence>
<dbReference type="PROSITE" id="PS00107">
    <property type="entry name" value="PROTEIN_KINASE_ATP"/>
    <property type="match status" value="1"/>
</dbReference>
<comment type="similarity">
    <text evidence="13">Belongs to the protein kinase superfamily.</text>
</comment>
<evidence type="ECO:0000259" key="14">
    <source>
        <dbReference type="PROSITE" id="PS50011"/>
    </source>
</evidence>
<dbReference type="InterPro" id="IPR017441">
    <property type="entry name" value="Protein_kinase_ATP_BS"/>
</dbReference>
<evidence type="ECO:0000256" key="11">
    <source>
        <dbReference type="ARBA" id="ARBA00023180"/>
    </source>
</evidence>
<dbReference type="Gene3D" id="1.10.510.10">
    <property type="entry name" value="Transferase(Phosphotransferase) domain 1"/>
    <property type="match status" value="2"/>
</dbReference>
<keyword evidence="5" id="KW-0732">Signal</keyword>
<gene>
    <name evidence="15" type="ORF">PIB30_037646</name>
</gene>
<keyword evidence="3" id="KW-0808">Transferase</keyword>
<evidence type="ECO:0000256" key="8">
    <source>
        <dbReference type="ARBA" id="ARBA00022840"/>
    </source>
</evidence>
<dbReference type="Proteomes" id="UP001341840">
    <property type="component" value="Unassembled WGS sequence"/>
</dbReference>
<reference evidence="15 16" key="1">
    <citation type="journal article" date="2023" name="Plants (Basel)">
        <title>Bridging the Gap: Combining Genomics and Transcriptomics Approaches to Understand Stylosanthes scabra, an Orphan Legume from the Brazilian Caatinga.</title>
        <authorList>
            <person name="Ferreira-Neto J.R.C."/>
            <person name="da Silva M.D."/>
            <person name="Binneck E."/>
            <person name="de Melo N.F."/>
            <person name="da Silva R.H."/>
            <person name="de Melo A.L.T.M."/>
            <person name="Pandolfi V."/>
            <person name="Bustamante F.O."/>
            <person name="Brasileiro-Vidal A.C."/>
            <person name="Benko-Iseppon A.M."/>
        </authorList>
    </citation>
    <scope>NUCLEOTIDE SEQUENCE [LARGE SCALE GENOMIC DNA]</scope>
    <source>
        <tissue evidence="15">Leaves</tissue>
    </source>
</reference>
<feature type="binding site" evidence="12">
    <location>
        <position position="37"/>
    </location>
    <ligand>
        <name>ATP</name>
        <dbReference type="ChEBI" id="CHEBI:30616"/>
    </ligand>
</feature>
<dbReference type="SMART" id="SM00220">
    <property type="entry name" value="S_TKc"/>
    <property type="match status" value="1"/>
</dbReference>
<keyword evidence="11" id="KW-0325">Glycoprotein</keyword>
<keyword evidence="7" id="KW-0418">Kinase</keyword>
<protein>
    <recommendedName>
        <fullName evidence="14">Protein kinase domain-containing protein</fullName>
    </recommendedName>
</protein>
<keyword evidence="4" id="KW-0812">Transmembrane</keyword>
<dbReference type="Pfam" id="PF07714">
    <property type="entry name" value="PK_Tyr_Ser-Thr"/>
    <property type="match status" value="1"/>
</dbReference>
<dbReference type="InterPro" id="IPR000719">
    <property type="entry name" value="Prot_kinase_dom"/>
</dbReference>
<evidence type="ECO:0000256" key="5">
    <source>
        <dbReference type="ARBA" id="ARBA00022729"/>
    </source>
</evidence>
<dbReference type="Gene3D" id="3.30.200.20">
    <property type="entry name" value="Phosphorylase Kinase, domain 1"/>
    <property type="match status" value="1"/>
</dbReference>
<dbReference type="InterPro" id="IPR008271">
    <property type="entry name" value="Ser/Thr_kinase_AS"/>
</dbReference>
<evidence type="ECO:0000256" key="7">
    <source>
        <dbReference type="ARBA" id="ARBA00022777"/>
    </source>
</evidence>
<evidence type="ECO:0000256" key="13">
    <source>
        <dbReference type="RuleBase" id="RU000304"/>
    </source>
</evidence>
<evidence type="ECO:0000313" key="16">
    <source>
        <dbReference type="Proteomes" id="UP001341840"/>
    </source>
</evidence>
<feature type="domain" description="Protein kinase" evidence="14">
    <location>
        <begin position="10"/>
        <end position="264"/>
    </location>
</feature>
<keyword evidence="16" id="KW-1185">Reference proteome</keyword>
<dbReference type="PROSITE" id="PS00108">
    <property type="entry name" value="PROTEIN_KINASE_ST"/>
    <property type="match status" value="1"/>
</dbReference>
<evidence type="ECO:0000256" key="10">
    <source>
        <dbReference type="ARBA" id="ARBA00023136"/>
    </source>
</evidence>
<evidence type="ECO:0000256" key="9">
    <source>
        <dbReference type="ARBA" id="ARBA00022989"/>
    </source>
</evidence>
<evidence type="ECO:0000313" key="15">
    <source>
        <dbReference type="EMBL" id="MED6134508.1"/>
    </source>
</evidence>
<evidence type="ECO:0000256" key="2">
    <source>
        <dbReference type="ARBA" id="ARBA00022527"/>
    </source>
</evidence>
<comment type="subcellular location">
    <subcellularLocation>
        <location evidence="1">Membrane</location>
        <topology evidence="1">Single-pass type I membrane protein</topology>
    </subcellularLocation>
</comment>
<evidence type="ECO:0000256" key="3">
    <source>
        <dbReference type="ARBA" id="ARBA00022679"/>
    </source>
</evidence>
<keyword evidence="2 13" id="KW-0723">Serine/threonine-protein kinase</keyword>
<dbReference type="PANTHER" id="PTHR27009">
    <property type="entry name" value="RUST RESISTANCE KINASE LR10-RELATED"/>
    <property type="match status" value="1"/>
</dbReference>
<dbReference type="PROSITE" id="PS50011">
    <property type="entry name" value="PROTEIN_KINASE_DOM"/>
    <property type="match status" value="1"/>
</dbReference>
<name>A0ABU6SER6_9FABA</name>
<evidence type="ECO:0000256" key="1">
    <source>
        <dbReference type="ARBA" id="ARBA00004479"/>
    </source>
</evidence>
<keyword evidence="10" id="KW-0472">Membrane</keyword>
<sequence length="305" mass="35174">MFYFAVPNTDNYTNSLGSGGFGKVYKGIFNGLMIVVKVLHGNYSDKRIQEQFMAEIGTLGKIHHFNLVRLYGFCFEENLTALVYEYMENGSLDKYLFKENNVLGFEKLHDITVGIAKAIAYFHEECQQRIIHYDIKPENILLDRNFNPKIADFAAPELWLPFPATHKCDVYSFGMLLFEIIGRRRNLDTSVSEGQEWFPMWIWRTFDGGELLQELRLVCELLEEEHEVMGERMVKVGLWCVQYRPESRPMMSAVVKMLEGYEEIPEPSNPFQYLMDNGFGGVPQQHSWNTCSGTTTTATASSYIL</sequence>
<dbReference type="InterPro" id="IPR011009">
    <property type="entry name" value="Kinase-like_dom_sf"/>
</dbReference>
<dbReference type="SUPFAM" id="SSF56112">
    <property type="entry name" value="Protein kinase-like (PK-like)"/>
    <property type="match status" value="1"/>
</dbReference>
<evidence type="ECO:0000256" key="4">
    <source>
        <dbReference type="ARBA" id="ARBA00022692"/>
    </source>
</evidence>
<organism evidence="15 16">
    <name type="scientific">Stylosanthes scabra</name>
    <dbReference type="NCBI Taxonomy" id="79078"/>
    <lineage>
        <taxon>Eukaryota</taxon>
        <taxon>Viridiplantae</taxon>
        <taxon>Streptophyta</taxon>
        <taxon>Embryophyta</taxon>
        <taxon>Tracheophyta</taxon>
        <taxon>Spermatophyta</taxon>
        <taxon>Magnoliopsida</taxon>
        <taxon>eudicotyledons</taxon>
        <taxon>Gunneridae</taxon>
        <taxon>Pentapetalae</taxon>
        <taxon>rosids</taxon>
        <taxon>fabids</taxon>
        <taxon>Fabales</taxon>
        <taxon>Fabaceae</taxon>
        <taxon>Papilionoideae</taxon>
        <taxon>50 kb inversion clade</taxon>
        <taxon>dalbergioids sensu lato</taxon>
        <taxon>Dalbergieae</taxon>
        <taxon>Pterocarpus clade</taxon>
        <taxon>Stylosanthes</taxon>
    </lineage>
</organism>
<keyword evidence="8 12" id="KW-0067">ATP-binding</keyword>
<dbReference type="InterPro" id="IPR045874">
    <property type="entry name" value="LRK10/LRL21-25-like"/>
</dbReference>
<dbReference type="InterPro" id="IPR001245">
    <property type="entry name" value="Ser-Thr/Tyr_kinase_cat_dom"/>
</dbReference>
<comment type="caution">
    <text evidence="15">The sequence shown here is derived from an EMBL/GenBank/DDBJ whole genome shotgun (WGS) entry which is preliminary data.</text>
</comment>
<keyword evidence="6 12" id="KW-0547">Nucleotide-binding</keyword>
<keyword evidence="9" id="KW-1133">Transmembrane helix</keyword>